<dbReference type="EMBL" id="CP002453">
    <property type="protein sequence ID" value="ADV50693.1"/>
    <property type="molecule type" value="Genomic_DNA"/>
</dbReference>
<keyword evidence="3" id="KW-1185">Reference proteome</keyword>
<dbReference type="PANTHER" id="PTHR33490:SF6">
    <property type="entry name" value="SLL1049 PROTEIN"/>
    <property type="match status" value="1"/>
</dbReference>
<reference evidence="2 3" key="1">
    <citation type="journal article" date="2010" name="Stand. Genomic Sci.">
        <title>Complete genome sequence of Cellulophaga algicola type strain (IC166).</title>
        <authorList>
            <person name="Abt B."/>
            <person name="Lu M."/>
            <person name="Misra M."/>
            <person name="Han C."/>
            <person name="Nolan M."/>
            <person name="Lucas S."/>
            <person name="Hammon N."/>
            <person name="Deshpande S."/>
            <person name="Cheng J.F."/>
            <person name="Tapia R."/>
            <person name="Goodwin L."/>
            <person name="Pitluck S."/>
            <person name="Liolios K."/>
            <person name="Pagani I."/>
            <person name="Ivanova N."/>
            <person name="Mavromatis K."/>
            <person name="Ovchinikova G."/>
            <person name="Pati A."/>
            <person name="Chen A."/>
            <person name="Palaniappan K."/>
            <person name="Land M."/>
            <person name="Hauser L."/>
            <person name="Chang Y.J."/>
            <person name="Jeffries C.D."/>
            <person name="Detter J.C."/>
            <person name="Brambilla E."/>
            <person name="Rohde M."/>
            <person name="Tindall B.J."/>
            <person name="Goker M."/>
            <person name="Woyke T."/>
            <person name="Bristow J."/>
            <person name="Eisen J.A."/>
            <person name="Markowitz V."/>
            <person name="Hugenholtz P."/>
            <person name="Kyrpides N.C."/>
            <person name="Klenk H.P."/>
            <person name="Lapidus A."/>
        </authorList>
    </citation>
    <scope>NUCLEOTIDE SEQUENCE [LARGE SCALE GENOMIC DNA]</scope>
    <source>
        <strain evidence="3">DSM 14237 / IC166 / ACAM 630</strain>
    </source>
</reference>
<dbReference type="STRING" id="688270.Celal_3428"/>
<dbReference type="HOGENOM" id="CLU_008973_1_0_10"/>
<dbReference type="SUPFAM" id="SSF54001">
    <property type="entry name" value="Cysteine proteinases"/>
    <property type="match status" value="1"/>
</dbReference>
<feature type="domain" description="Transglutaminase-like" evidence="1">
    <location>
        <begin position="173"/>
        <end position="238"/>
    </location>
</feature>
<dbReference type="InterPro" id="IPR038765">
    <property type="entry name" value="Papain-like_cys_pep_sf"/>
</dbReference>
<evidence type="ECO:0000313" key="2">
    <source>
        <dbReference type="EMBL" id="ADV50693.1"/>
    </source>
</evidence>
<evidence type="ECO:0000259" key="1">
    <source>
        <dbReference type="SMART" id="SM00460"/>
    </source>
</evidence>
<dbReference type="Gene3D" id="3.10.620.30">
    <property type="match status" value="1"/>
</dbReference>
<dbReference type="InterPro" id="IPR002931">
    <property type="entry name" value="Transglutaminase-like"/>
</dbReference>
<evidence type="ECO:0000313" key="3">
    <source>
        <dbReference type="Proteomes" id="UP000008634"/>
    </source>
</evidence>
<organism evidence="2 3">
    <name type="scientific">Cellulophaga algicola (strain DSM 14237 / IC166 / ACAM 630)</name>
    <dbReference type="NCBI Taxonomy" id="688270"/>
    <lineage>
        <taxon>Bacteria</taxon>
        <taxon>Pseudomonadati</taxon>
        <taxon>Bacteroidota</taxon>
        <taxon>Flavobacteriia</taxon>
        <taxon>Flavobacteriales</taxon>
        <taxon>Flavobacteriaceae</taxon>
        <taxon>Cellulophaga</taxon>
    </lineage>
</organism>
<gene>
    <name evidence="2" type="ordered locus">Celal_3428</name>
</gene>
<dbReference type="OrthoDB" id="9804872at2"/>
<protein>
    <submittedName>
        <fullName evidence="2">Transglutaminase domain-containing protein</fullName>
    </submittedName>
</protein>
<dbReference type="eggNOG" id="COG1305">
    <property type="taxonomic scope" value="Bacteria"/>
</dbReference>
<dbReference type="KEGG" id="cao:Celal_3428"/>
<dbReference type="Proteomes" id="UP000008634">
    <property type="component" value="Chromosome"/>
</dbReference>
<dbReference type="RefSeq" id="WP_013552145.1">
    <property type="nucleotide sequence ID" value="NC_014934.1"/>
</dbReference>
<dbReference type="SMART" id="SM00460">
    <property type="entry name" value="TGc"/>
    <property type="match status" value="1"/>
</dbReference>
<accession>E6X6Y0</accession>
<dbReference type="AlphaFoldDB" id="E6X6Y0"/>
<name>E6X6Y0_CELAD</name>
<sequence>MSLAYSILYSTTNTYENLVHSAFWQFLIIPETNDNQEFIEIKFKNSLGTPNEVSINGYGFETIRVNPKKSFNEIEFTANFKLIKKDINPFDFQIFTSIEQDYEKLNSLDFKIDFNRFLRSTHFTSLPKSKEAIFSFDVAKSIFENVQDLNSFTYEHLYFKVNVTNVETTLNNIIMNRHGVCQDFTHLFCAIARANKVPARYVSGYLHQGNGYFGDSQMHAWAEVYILNIGWVGFDPTNNLLVGTNHIKVCHGKDYQDCSPLKGIVYTQGQNRTHYSVQVSSQQQ</sequence>
<proteinExistence type="predicted"/>
<dbReference type="PANTHER" id="PTHR33490">
    <property type="entry name" value="BLR5614 PROTEIN-RELATED"/>
    <property type="match status" value="1"/>
</dbReference>
<dbReference type="Pfam" id="PF01841">
    <property type="entry name" value="Transglut_core"/>
    <property type="match status" value="1"/>
</dbReference>